<organism evidence="1 2">
    <name type="scientific">Azospirillum oleiclasticum</name>
    <dbReference type="NCBI Taxonomy" id="2735135"/>
    <lineage>
        <taxon>Bacteria</taxon>
        <taxon>Pseudomonadati</taxon>
        <taxon>Pseudomonadota</taxon>
        <taxon>Alphaproteobacteria</taxon>
        <taxon>Rhodospirillales</taxon>
        <taxon>Azospirillaceae</taxon>
        <taxon>Azospirillum</taxon>
    </lineage>
</organism>
<name>A0ABX2TEZ2_9PROT</name>
<gene>
    <name evidence="1" type="ORF">HND93_16210</name>
</gene>
<protein>
    <recommendedName>
        <fullName evidence="3">DUF4164 domain-containing protein</fullName>
    </recommendedName>
</protein>
<evidence type="ECO:0008006" key="3">
    <source>
        <dbReference type="Google" id="ProtNLM"/>
    </source>
</evidence>
<evidence type="ECO:0000313" key="1">
    <source>
        <dbReference type="EMBL" id="NYZ21260.1"/>
    </source>
</evidence>
<dbReference type="RefSeq" id="WP_180283032.1">
    <property type="nucleotide sequence ID" value="NZ_JABFDB010000011.1"/>
</dbReference>
<reference evidence="1 2" key="1">
    <citation type="submission" date="2020-05" db="EMBL/GenBank/DDBJ databases">
        <title>Azospirillum oleiclasticum sp. nov, a nitrogen-fixing and heavy crude oil-emulsifying bacterium isolated from the crude oil of Yumen Oilfield.</title>
        <authorList>
            <person name="Wu D."/>
            <person name="Cai M."/>
            <person name="Zhang X."/>
        </authorList>
    </citation>
    <scope>NUCLEOTIDE SEQUENCE [LARGE SCALE GENOMIC DNA]</scope>
    <source>
        <strain evidence="1 2">ROY-1-1-2</strain>
    </source>
</reference>
<comment type="caution">
    <text evidence="1">The sequence shown here is derived from an EMBL/GenBank/DDBJ whole genome shotgun (WGS) entry which is preliminary data.</text>
</comment>
<dbReference type="EMBL" id="JABFDB010000011">
    <property type="protein sequence ID" value="NYZ21260.1"/>
    <property type="molecule type" value="Genomic_DNA"/>
</dbReference>
<proteinExistence type="predicted"/>
<dbReference type="InterPro" id="IPR013992">
    <property type="entry name" value="Adenylate_cyclase-assoc_CAP_N"/>
</dbReference>
<evidence type="ECO:0000313" key="2">
    <source>
        <dbReference type="Proteomes" id="UP000584642"/>
    </source>
</evidence>
<dbReference type="Proteomes" id="UP000584642">
    <property type="component" value="Unassembled WGS sequence"/>
</dbReference>
<sequence length="74" mass="8055">MDTLRAALQRLERAVGRLEHAAVGQTGRAVARTRELGDQVREARTAEALAVANAEEMSRRLESAIGRLEAVLES</sequence>
<accession>A0ABX2TEZ2</accession>
<keyword evidence="2" id="KW-1185">Reference proteome</keyword>
<dbReference type="Pfam" id="PF01213">
    <property type="entry name" value="CAP_N-CM"/>
    <property type="match status" value="1"/>
</dbReference>